<organism evidence="3 4">
    <name type="scientific">Alcaligenes xylosoxydans xylosoxydans</name>
    <name type="common">Achromobacter xylosoxidans</name>
    <dbReference type="NCBI Taxonomy" id="85698"/>
    <lineage>
        <taxon>Bacteria</taxon>
        <taxon>Pseudomonadati</taxon>
        <taxon>Pseudomonadota</taxon>
        <taxon>Betaproteobacteria</taxon>
        <taxon>Burkholderiales</taxon>
        <taxon>Alcaligenaceae</taxon>
        <taxon>Achromobacter</taxon>
    </lineage>
</organism>
<sequence length="381" mass="41219">MNIQDRIYSVPTRRFTRWLVDPGRNVPPDIRVALVGGLFGSLPIFFGGIINTLLVAALITLRRPEPPFLLWLAMESLICATRIVVLVSARRSALAHRPTPTDLYVVLALLWAGSVGYGTFISLTSGDWIAATLACLSAASMVGGICVRNFGAPRLSAAMVALSVGPCALAALFTQEPIFWLVLVQVPLYMTSMSMASYRLNGMLVSTMLAERENERQARQDSLTGLLNRYGLLRALDQAVSRASQGKAEFAVLYLDLDGFKSVNDTYGHGAGDTLLKQVSERLQALKPPGAEAGRIGGDEFVLLMRLDGNEDIRRFSDRIIDSVRQPYDLQQAMPVYIGGSIGIALIPRHGADTAAVLHAADQALYLAKSAGKSRAAMAQL</sequence>
<feature type="transmembrane region" description="Helical" evidence="1">
    <location>
        <begin position="32"/>
        <end position="56"/>
    </location>
</feature>
<dbReference type="AlphaFoldDB" id="A0A120LH72"/>
<dbReference type="EMBL" id="CP014060">
    <property type="protein sequence ID" value="AMG36293.1"/>
    <property type="molecule type" value="Genomic_DNA"/>
</dbReference>
<dbReference type="NCBIfam" id="TIGR00254">
    <property type="entry name" value="GGDEF"/>
    <property type="match status" value="1"/>
</dbReference>
<evidence type="ECO:0000256" key="1">
    <source>
        <dbReference type="SAM" id="Phobius"/>
    </source>
</evidence>
<keyword evidence="1" id="KW-0472">Membrane</keyword>
<dbReference type="Gene3D" id="3.30.70.270">
    <property type="match status" value="1"/>
</dbReference>
<dbReference type="InterPro" id="IPR043128">
    <property type="entry name" value="Rev_trsase/Diguanyl_cyclase"/>
</dbReference>
<feature type="transmembrane region" description="Helical" evidence="1">
    <location>
        <begin position="68"/>
        <end position="89"/>
    </location>
</feature>
<dbReference type="CDD" id="cd01949">
    <property type="entry name" value="GGDEF"/>
    <property type="match status" value="1"/>
</dbReference>
<dbReference type="InterPro" id="IPR029787">
    <property type="entry name" value="Nucleotide_cyclase"/>
</dbReference>
<dbReference type="Pfam" id="PF00990">
    <property type="entry name" value="GGDEF"/>
    <property type="match status" value="1"/>
</dbReference>
<accession>A0A120LH72</accession>
<dbReference type="InterPro" id="IPR052163">
    <property type="entry name" value="DGC-Regulatory_Protein"/>
</dbReference>
<feature type="transmembrane region" description="Helical" evidence="1">
    <location>
        <begin position="128"/>
        <end position="147"/>
    </location>
</feature>
<evidence type="ECO:0000313" key="4">
    <source>
        <dbReference type="Proteomes" id="UP000060602"/>
    </source>
</evidence>
<reference evidence="4" key="1">
    <citation type="submission" date="2015-12" db="EMBL/GenBank/DDBJ databases">
        <title>FDA dAtabase for Regulatory Grade micrObial Sequences (FDA-ARGOS): Supporting development and validation of Infectious Disease Dx tests.</title>
        <authorList>
            <person name="Case J."/>
            <person name="Tallon L."/>
            <person name="Sadzewicz L."/>
            <person name="Sengamalay N."/>
            <person name="Ott S."/>
            <person name="Godinez A."/>
            <person name="Nagaraj S."/>
            <person name="Nadendla S."/>
            <person name="Sichtig H."/>
        </authorList>
    </citation>
    <scope>NUCLEOTIDE SEQUENCE [LARGE SCALE GENOMIC DNA]</scope>
    <source>
        <strain evidence="4">FDAARGOS_147</strain>
    </source>
</reference>
<dbReference type="PROSITE" id="PS50887">
    <property type="entry name" value="GGDEF"/>
    <property type="match status" value="1"/>
</dbReference>
<dbReference type="SMART" id="SM00267">
    <property type="entry name" value="GGDEF"/>
    <property type="match status" value="1"/>
</dbReference>
<protein>
    <submittedName>
        <fullName evidence="3">Sensor domain-containing diguanylate cyclase</fullName>
    </submittedName>
</protein>
<dbReference type="SUPFAM" id="SSF55073">
    <property type="entry name" value="Nucleotide cyclase"/>
    <property type="match status" value="1"/>
</dbReference>
<dbReference type="InterPro" id="IPR000160">
    <property type="entry name" value="GGDEF_dom"/>
</dbReference>
<dbReference type="PANTHER" id="PTHR46663">
    <property type="entry name" value="DIGUANYLATE CYCLASE DGCT-RELATED"/>
    <property type="match status" value="1"/>
</dbReference>
<dbReference type="RefSeq" id="WP_061071965.1">
    <property type="nucleotide sequence ID" value="NZ_CP014060.2"/>
</dbReference>
<gene>
    <name evidence="3" type="ORF">AL504_09775</name>
</gene>
<evidence type="ECO:0000313" key="3">
    <source>
        <dbReference type="EMBL" id="AMG36293.1"/>
    </source>
</evidence>
<feature type="transmembrane region" description="Helical" evidence="1">
    <location>
        <begin position="101"/>
        <end position="122"/>
    </location>
</feature>
<dbReference type="PANTHER" id="PTHR46663:SF4">
    <property type="entry name" value="DIGUANYLATE CYCLASE DGCT-RELATED"/>
    <property type="match status" value="1"/>
</dbReference>
<dbReference type="Proteomes" id="UP000060602">
    <property type="component" value="Chromosome"/>
</dbReference>
<feature type="domain" description="GGDEF" evidence="2">
    <location>
        <begin position="248"/>
        <end position="381"/>
    </location>
</feature>
<feature type="transmembrane region" description="Helical" evidence="1">
    <location>
        <begin position="178"/>
        <end position="198"/>
    </location>
</feature>
<feature type="transmembrane region" description="Helical" evidence="1">
    <location>
        <begin position="154"/>
        <end position="172"/>
    </location>
</feature>
<evidence type="ECO:0000259" key="2">
    <source>
        <dbReference type="PROSITE" id="PS50887"/>
    </source>
</evidence>
<proteinExistence type="predicted"/>
<keyword evidence="1" id="KW-0812">Transmembrane</keyword>
<keyword evidence="1" id="KW-1133">Transmembrane helix</keyword>
<name>A0A120LH72_ALCXX</name>